<name>A0A9N9Y162_9HYPO</name>
<reference evidence="2" key="1">
    <citation type="submission" date="2021-10" db="EMBL/GenBank/DDBJ databases">
        <authorList>
            <person name="Piombo E."/>
        </authorList>
    </citation>
    <scope>NUCLEOTIDE SEQUENCE</scope>
</reference>
<evidence type="ECO:0000313" key="2">
    <source>
        <dbReference type="EMBL" id="CAG9984896.1"/>
    </source>
</evidence>
<dbReference type="Proteomes" id="UP000754883">
    <property type="component" value="Unassembled WGS sequence"/>
</dbReference>
<keyword evidence="3" id="KW-1185">Reference proteome</keyword>
<evidence type="ECO:0000313" key="3">
    <source>
        <dbReference type="Proteomes" id="UP000754883"/>
    </source>
</evidence>
<organism evidence="2 3">
    <name type="scientific">Clonostachys byssicola</name>
    <dbReference type="NCBI Taxonomy" id="160290"/>
    <lineage>
        <taxon>Eukaryota</taxon>
        <taxon>Fungi</taxon>
        <taxon>Dikarya</taxon>
        <taxon>Ascomycota</taxon>
        <taxon>Pezizomycotina</taxon>
        <taxon>Sordariomycetes</taxon>
        <taxon>Hypocreomycetidae</taxon>
        <taxon>Hypocreales</taxon>
        <taxon>Bionectriaceae</taxon>
        <taxon>Clonostachys</taxon>
    </lineage>
</organism>
<dbReference type="AlphaFoldDB" id="A0A9N9Y162"/>
<evidence type="ECO:0000256" key="1">
    <source>
        <dbReference type="SAM" id="MobiDB-lite"/>
    </source>
</evidence>
<gene>
    <name evidence="2" type="ORF">CBYS24578_00006575</name>
</gene>
<comment type="caution">
    <text evidence="2">The sequence shown here is derived from an EMBL/GenBank/DDBJ whole genome shotgun (WGS) entry which is preliminary data.</text>
</comment>
<feature type="region of interest" description="Disordered" evidence="1">
    <location>
        <begin position="1"/>
        <end position="20"/>
    </location>
</feature>
<dbReference type="EMBL" id="CABFNO020001394">
    <property type="protein sequence ID" value="CAG9984896.1"/>
    <property type="molecule type" value="Genomic_DNA"/>
</dbReference>
<sequence>MSDPASCSERQASPPISGTYLKLRRSPSPPVVNGVPLHVQRAYDQFFAQKSLPFRDDEPLIGDPDCSWKSVQKHMLRACPFKLEDMIFEERLGDGIDGVVFKVSIDGTPYALKVGSAPTMPSKKNAGTALLQMIGASIAQSEGPIYLKPEIESRKDALYNTQAFCNEARQKPRFNKLPGAVPITSFPRFRKRFGWLKANSTRLFEDGRMGPPCARVGRDRRAMTKDGEYYAILYEYISPGEQHVDMEGLQAQMDLLYLVGFDICDLKPENWIRGILIDMAALESPWEMHWSHRAHKHYDVNRISFLSQGV</sequence>
<dbReference type="OrthoDB" id="4633509at2759"/>
<accession>A0A9N9Y162</accession>
<proteinExistence type="predicted"/>
<protein>
    <submittedName>
        <fullName evidence="2">Uncharacterized protein</fullName>
    </submittedName>
</protein>